<dbReference type="EC" id="5.2.1.2" evidence="4"/>
<dbReference type="GO" id="GO:0006559">
    <property type="term" value="P:L-phenylalanine catabolic process"/>
    <property type="evidence" value="ECO:0007669"/>
    <property type="project" value="TreeGrafter"/>
</dbReference>
<gene>
    <name evidence="4" type="primary">maiA</name>
    <name evidence="4" type="ORF">FAP39_02335</name>
</gene>
<dbReference type="OrthoDB" id="509852at2"/>
<dbReference type="NCBIfam" id="TIGR01262">
    <property type="entry name" value="maiA"/>
    <property type="match status" value="1"/>
</dbReference>
<dbReference type="Gene3D" id="1.20.1050.10">
    <property type="match status" value="1"/>
</dbReference>
<dbReference type="PANTHER" id="PTHR42673:SF4">
    <property type="entry name" value="MALEYLACETOACETATE ISOMERASE"/>
    <property type="match status" value="1"/>
</dbReference>
<dbReference type="AlphaFoldDB" id="A0A4U7N8N9"/>
<dbReference type="PROSITE" id="PS50404">
    <property type="entry name" value="GST_NTER"/>
    <property type="match status" value="1"/>
</dbReference>
<dbReference type="GO" id="GO:0006749">
    <property type="term" value="P:glutathione metabolic process"/>
    <property type="evidence" value="ECO:0007669"/>
    <property type="project" value="TreeGrafter"/>
</dbReference>
<dbReference type="GO" id="GO:0004364">
    <property type="term" value="F:glutathione transferase activity"/>
    <property type="evidence" value="ECO:0007669"/>
    <property type="project" value="TreeGrafter"/>
</dbReference>
<dbReference type="Pfam" id="PF13410">
    <property type="entry name" value="GST_C_2"/>
    <property type="match status" value="1"/>
</dbReference>
<dbReference type="EMBL" id="SULI01000002">
    <property type="protein sequence ID" value="TKZ22057.1"/>
    <property type="molecule type" value="Genomic_DNA"/>
</dbReference>
<dbReference type="InterPro" id="IPR010987">
    <property type="entry name" value="Glutathione-S-Trfase_C-like"/>
</dbReference>
<evidence type="ECO:0000256" key="1">
    <source>
        <dbReference type="ARBA" id="ARBA00010007"/>
    </source>
</evidence>
<keyword evidence="5" id="KW-1185">Reference proteome</keyword>
<dbReference type="SFLD" id="SFLDG00358">
    <property type="entry name" value="Main_(cytGST)"/>
    <property type="match status" value="1"/>
</dbReference>
<dbReference type="Proteomes" id="UP000306575">
    <property type="component" value="Unassembled WGS sequence"/>
</dbReference>
<evidence type="ECO:0000259" key="3">
    <source>
        <dbReference type="PROSITE" id="PS50405"/>
    </source>
</evidence>
<accession>A0A4U7N8N9</accession>
<dbReference type="InterPro" id="IPR036282">
    <property type="entry name" value="Glutathione-S-Trfase_C_sf"/>
</dbReference>
<dbReference type="PANTHER" id="PTHR42673">
    <property type="entry name" value="MALEYLACETOACETATE ISOMERASE"/>
    <property type="match status" value="1"/>
</dbReference>
<feature type="domain" description="GST N-terminal" evidence="2">
    <location>
        <begin position="2"/>
        <end position="83"/>
    </location>
</feature>
<keyword evidence="4" id="KW-0413">Isomerase</keyword>
<dbReference type="Pfam" id="PF02798">
    <property type="entry name" value="GST_N"/>
    <property type="match status" value="1"/>
</dbReference>
<dbReference type="SFLD" id="SFLDS00019">
    <property type="entry name" value="Glutathione_Transferase_(cytos"/>
    <property type="match status" value="1"/>
</dbReference>
<dbReference type="InterPro" id="IPR034333">
    <property type="entry name" value="GST_Zeta_N"/>
</dbReference>
<dbReference type="InterPro" id="IPR004045">
    <property type="entry name" value="Glutathione_S-Trfase_N"/>
</dbReference>
<protein>
    <submittedName>
        <fullName evidence="4">Maleylacetoacetate isomerase</fullName>
        <ecNumber evidence="4">5.2.1.2</ecNumber>
    </submittedName>
</protein>
<dbReference type="InterPro" id="IPR005955">
    <property type="entry name" value="GST_Zeta"/>
</dbReference>
<dbReference type="InterPro" id="IPR040079">
    <property type="entry name" value="Glutathione_S-Trfase"/>
</dbReference>
<dbReference type="GO" id="GO:0016034">
    <property type="term" value="F:maleylacetoacetate isomerase activity"/>
    <property type="evidence" value="ECO:0007669"/>
    <property type="project" value="UniProtKB-EC"/>
</dbReference>
<evidence type="ECO:0000259" key="2">
    <source>
        <dbReference type="PROSITE" id="PS50404"/>
    </source>
</evidence>
<sequence length="212" mass="23131">MTDTILYDYWRSSASYRLRIALNIADIDYRAVSVDLVQAAHKSPAHLARNPQGLVPVLEIDGHRFTQSLAILEYLNDTRNLGLLPNDPSEAAHVRALAHSVAVDVHPVCNLGVVNHVAQLLPENGTAKIDWMRHFIPAGLEAFEALLAPFEQSPYCCGASPSLADICLIPQLYNAHRWGVDISEMPRILAVEAACADHPAFAAAAPDQVKPT</sequence>
<dbReference type="SUPFAM" id="SSF52833">
    <property type="entry name" value="Thioredoxin-like"/>
    <property type="match status" value="1"/>
</dbReference>
<feature type="domain" description="GST C-terminal" evidence="3">
    <location>
        <begin position="87"/>
        <end position="212"/>
    </location>
</feature>
<comment type="caution">
    <text evidence="4">The sequence shown here is derived from an EMBL/GenBank/DDBJ whole genome shotgun (WGS) entry which is preliminary data.</text>
</comment>
<dbReference type="RefSeq" id="WP_138014769.1">
    <property type="nucleotide sequence ID" value="NZ_SULI01000002.1"/>
</dbReference>
<dbReference type="SUPFAM" id="SSF47616">
    <property type="entry name" value="GST C-terminal domain-like"/>
    <property type="match status" value="1"/>
</dbReference>
<evidence type="ECO:0000313" key="5">
    <source>
        <dbReference type="Proteomes" id="UP000306575"/>
    </source>
</evidence>
<dbReference type="InterPro" id="IPR036249">
    <property type="entry name" value="Thioredoxin-like_sf"/>
</dbReference>
<dbReference type="Gene3D" id="3.40.30.10">
    <property type="entry name" value="Glutaredoxin"/>
    <property type="match status" value="1"/>
</dbReference>
<dbReference type="GO" id="GO:0005737">
    <property type="term" value="C:cytoplasm"/>
    <property type="evidence" value="ECO:0007669"/>
    <property type="project" value="InterPro"/>
</dbReference>
<dbReference type="PROSITE" id="PS50405">
    <property type="entry name" value="GST_CTER"/>
    <property type="match status" value="1"/>
</dbReference>
<name>A0A4U7N8N9_9RHOB</name>
<proteinExistence type="inferred from homology"/>
<dbReference type="CDD" id="cd03042">
    <property type="entry name" value="GST_N_Zeta"/>
    <property type="match status" value="1"/>
</dbReference>
<evidence type="ECO:0000313" key="4">
    <source>
        <dbReference type="EMBL" id="TKZ22057.1"/>
    </source>
</evidence>
<comment type="similarity">
    <text evidence="1">Belongs to the GST superfamily. Zeta family.</text>
</comment>
<reference evidence="4 5" key="1">
    <citation type="submission" date="2019-04" db="EMBL/GenBank/DDBJ databases">
        <title>Genome sequence of Pelagicola litoralis CL-ES2.</title>
        <authorList>
            <person name="Cao J."/>
        </authorList>
    </citation>
    <scope>NUCLEOTIDE SEQUENCE [LARGE SCALE GENOMIC DNA]</scope>
    <source>
        <strain evidence="4 5">CL-ES2</strain>
    </source>
</reference>
<organism evidence="4 5">
    <name type="scientific">Shimia litoralis</name>
    <dbReference type="NCBI Taxonomy" id="420403"/>
    <lineage>
        <taxon>Bacteria</taxon>
        <taxon>Pseudomonadati</taxon>
        <taxon>Pseudomonadota</taxon>
        <taxon>Alphaproteobacteria</taxon>
        <taxon>Rhodobacterales</taxon>
        <taxon>Roseobacteraceae</taxon>
    </lineage>
</organism>